<proteinExistence type="predicted"/>
<dbReference type="STRING" id="31246.A0A183PQ32"/>
<feature type="region of interest" description="Disordered" evidence="1">
    <location>
        <begin position="107"/>
        <end position="165"/>
    </location>
</feature>
<dbReference type="PANTHER" id="PTHR38681">
    <property type="entry name" value="RETROVIRUS-RELATED POL POLYPROTEIN FROM TRANSPOSON 412-LIKE PROTEIN-RELATED"/>
    <property type="match status" value="1"/>
</dbReference>
<evidence type="ECO:0000313" key="3">
    <source>
        <dbReference type="Proteomes" id="UP000269396"/>
    </source>
</evidence>
<evidence type="ECO:0000256" key="1">
    <source>
        <dbReference type="SAM" id="MobiDB-lite"/>
    </source>
</evidence>
<organism evidence="2 3">
    <name type="scientific">Schistosoma mattheei</name>
    <dbReference type="NCBI Taxonomy" id="31246"/>
    <lineage>
        <taxon>Eukaryota</taxon>
        <taxon>Metazoa</taxon>
        <taxon>Spiralia</taxon>
        <taxon>Lophotrochozoa</taxon>
        <taxon>Platyhelminthes</taxon>
        <taxon>Trematoda</taxon>
        <taxon>Digenea</taxon>
        <taxon>Strigeidida</taxon>
        <taxon>Schistosomatoidea</taxon>
        <taxon>Schistosomatidae</taxon>
        <taxon>Schistosoma</taxon>
    </lineage>
</organism>
<evidence type="ECO:0000313" key="2">
    <source>
        <dbReference type="EMBL" id="VDP71380.1"/>
    </source>
</evidence>
<feature type="compositionally biased region" description="Low complexity" evidence="1">
    <location>
        <begin position="155"/>
        <end position="165"/>
    </location>
</feature>
<feature type="compositionally biased region" description="Basic and acidic residues" evidence="1">
    <location>
        <begin position="136"/>
        <end position="153"/>
    </location>
</feature>
<dbReference type="EMBL" id="UZAL01037211">
    <property type="protein sequence ID" value="VDP71380.1"/>
    <property type="molecule type" value="Genomic_DNA"/>
</dbReference>
<gene>
    <name evidence="2" type="ORF">SMTD_LOCUS16465</name>
</gene>
<accession>A0A183PQ32</accession>
<feature type="compositionally biased region" description="Polar residues" evidence="1">
    <location>
        <begin position="111"/>
        <end position="123"/>
    </location>
</feature>
<dbReference type="Proteomes" id="UP000269396">
    <property type="component" value="Unassembled WGS sequence"/>
</dbReference>
<sequence length="283" mass="31771">MDLTSYTNRLTNAMRSVKPVSTRPQSTDVFVRPDLRYSTHVFVRQDSHRRPFESANEGPFKVVQREPKYYIIDKNGTNDSISIDCLKAAYLGGNRFSFGTIEQHDSDDYNTHSNRSQCSANDSKTSEGILVNNSSDVKDKPLQDDRKPFRDVLDTGGSTRSSSLSGYETQLPIDYQIQTAFLDTKNPESKKSFEFISDRGIFPSEVSNPNSSACNTSLSCTTIMTVNNPTPGTQHSTSFHTSVSRAYASVPHAKLSVHYGYEVNQSYFSPEFLIFAFIIYILN</sequence>
<dbReference type="AlphaFoldDB" id="A0A183PQ32"/>
<reference evidence="2 3" key="1">
    <citation type="submission" date="2018-11" db="EMBL/GenBank/DDBJ databases">
        <authorList>
            <consortium name="Pathogen Informatics"/>
        </authorList>
    </citation>
    <scope>NUCLEOTIDE SEQUENCE [LARGE SCALE GENOMIC DNA]</scope>
    <source>
        <strain>Denwood</strain>
        <strain evidence="3">Zambia</strain>
    </source>
</reference>
<dbReference type="PANTHER" id="PTHR38681:SF1">
    <property type="entry name" value="RETROVIRUS-RELATED POL POLYPROTEIN FROM TRANSPOSON 412-LIKE PROTEIN"/>
    <property type="match status" value="1"/>
</dbReference>
<protein>
    <submittedName>
        <fullName evidence="2">Uncharacterized protein</fullName>
    </submittedName>
</protein>
<keyword evidence="3" id="KW-1185">Reference proteome</keyword>
<name>A0A183PQ32_9TREM</name>